<keyword evidence="2" id="KW-0521">NADP</keyword>
<name>A0A8J1T7B8_OWEFU</name>
<dbReference type="Proteomes" id="UP000749559">
    <property type="component" value="Unassembled WGS sequence"/>
</dbReference>
<dbReference type="Gene3D" id="3.20.20.100">
    <property type="entry name" value="NADP-dependent oxidoreductase domain"/>
    <property type="match status" value="1"/>
</dbReference>
<accession>A0A8J1T7B8</accession>
<comment type="similarity">
    <text evidence="1">Belongs to the aldo/keto reductase family.</text>
</comment>
<dbReference type="FunFam" id="3.20.20.100:FF:000006">
    <property type="entry name" value="Aldo-keto reductase family 1 member A1"/>
    <property type="match status" value="1"/>
</dbReference>
<sequence length="314" mass="35899">MDYLALNNGAKMPQLGLGTWKSAKGAVTEAVKTAIDIGYRNIDCAFAYGNEDEVGEALKAKLDDGTVKREDLFVGTKLWNVFHRKDLVMPILKKQLESLRLDYVDLYLIHWPMAYIEERESFPKDENGKFIYSDVHFLETWKAMEECVDSGLCRAIGLSNFNHNQIQDVYDNARIKPANLQIEVHPYLSQERMLAFCRERNITVTAYSPLGSGDRPWVKAEDPNLFEDAQLKDISAKYGKSVAQVILKWNIQRGVGVIPKSVTPSRIKENLEVFDFKISDADMATISSFNKDFRGCLIDWVKDHPLWPFKNCDF</sequence>
<protein>
    <submittedName>
        <fullName evidence="4">Uncharacterized protein</fullName>
    </submittedName>
</protein>
<dbReference type="InterPro" id="IPR018170">
    <property type="entry name" value="Aldo/ket_reductase_CS"/>
</dbReference>
<evidence type="ECO:0000256" key="2">
    <source>
        <dbReference type="ARBA" id="ARBA00022857"/>
    </source>
</evidence>
<gene>
    <name evidence="4" type="ORF">OFUS_LOCUS9940</name>
</gene>
<keyword evidence="5" id="KW-1185">Reference proteome</keyword>
<dbReference type="InterPro" id="IPR020471">
    <property type="entry name" value="AKR"/>
</dbReference>
<organism evidence="4 5">
    <name type="scientific">Owenia fusiformis</name>
    <name type="common">Polychaete worm</name>
    <dbReference type="NCBI Taxonomy" id="6347"/>
    <lineage>
        <taxon>Eukaryota</taxon>
        <taxon>Metazoa</taxon>
        <taxon>Spiralia</taxon>
        <taxon>Lophotrochozoa</taxon>
        <taxon>Annelida</taxon>
        <taxon>Polychaeta</taxon>
        <taxon>Sedentaria</taxon>
        <taxon>Canalipalpata</taxon>
        <taxon>Sabellida</taxon>
        <taxon>Oweniida</taxon>
        <taxon>Oweniidae</taxon>
        <taxon>Owenia</taxon>
    </lineage>
</organism>
<dbReference type="AlphaFoldDB" id="A0A8J1T7B8"/>
<dbReference type="PRINTS" id="PR00069">
    <property type="entry name" value="ALDKETRDTASE"/>
</dbReference>
<dbReference type="PANTHER" id="PTHR11732">
    <property type="entry name" value="ALDO/KETO REDUCTASE"/>
    <property type="match status" value="1"/>
</dbReference>
<evidence type="ECO:0000313" key="5">
    <source>
        <dbReference type="Proteomes" id="UP000749559"/>
    </source>
</evidence>
<keyword evidence="3" id="KW-0560">Oxidoreductase</keyword>
<dbReference type="InterPro" id="IPR023210">
    <property type="entry name" value="NADP_OxRdtase_dom"/>
</dbReference>
<dbReference type="SUPFAM" id="SSF51430">
    <property type="entry name" value="NAD(P)-linked oxidoreductase"/>
    <property type="match status" value="1"/>
</dbReference>
<dbReference type="Pfam" id="PF00248">
    <property type="entry name" value="Aldo_ket_red"/>
    <property type="match status" value="1"/>
</dbReference>
<dbReference type="PIRSF" id="PIRSF000097">
    <property type="entry name" value="AKR"/>
    <property type="match status" value="1"/>
</dbReference>
<dbReference type="GO" id="GO:0016491">
    <property type="term" value="F:oxidoreductase activity"/>
    <property type="evidence" value="ECO:0007669"/>
    <property type="project" value="UniProtKB-KW"/>
</dbReference>
<evidence type="ECO:0000313" key="4">
    <source>
        <dbReference type="EMBL" id="CAH1783617.1"/>
    </source>
</evidence>
<evidence type="ECO:0000256" key="1">
    <source>
        <dbReference type="ARBA" id="ARBA00007905"/>
    </source>
</evidence>
<comment type="caution">
    <text evidence="4">The sequence shown here is derived from an EMBL/GenBank/DDBJ whole genome shotgun (WGS) entry which is preliminary data.</text>
</comment>
<dbReference type="EMBL" id="CAIIXF020000005">
    <property type="protein sequence ID" value="CAH1783617.1"/>
    <property type="molecule type" value="Genomic_DNA"/>
</dbReference>
<dbReference type="PROSITE" id="PS00062">
    <property type="entry name" value="ALDOKETO_REDUCTASE_2"/>
    <property type="match status" value="1"/>
</dbReference>
<reference evidence="4" key="1">
    <citation type="submission" date="2022-03" db="EMBL/GenBank/DDBJ databases">
        <authorList>
            <person name="Martin C."/>
        </authorList>
    </citation>
    <scope>NUCLEOTIDE SEQUENCE</scope>
</reference>
<proteinExistence type="inferred from homology"/>
<evidence type="ECO:0000256" key="3">
    <source>
        <dbReference type="ARBA" id="ARBA00023002"/>
    </source>
</evidence>
<dbReference type="OrthoDB" id="416253at2759"/>
<dbReference type="PROSITE" id="PS00063">
    <property type="entry name" value="ALDOKETO_REDUCTASE_3"/>
    <property type="match status" value="1"/>
</dbReference>
<dbReference type="InterPro" id="IPR036812">
    <property type="entry name" value="NAD(P)_OxRdtase_dom_sf"/>
</dbReference>